<feature type="compositionally biased region" description="Low complexity" evidence="1">
    <location>
        <begin position="29"/>
        <end position="41"/>
    </location>
</feature>
<comment type="caution">
    <text evidence="2">The sequence shown here is derived from an EMBL/GenBank/DDBJ whole genome shotgun (WGS) entry which is preliminary data.</text>
</comment>
<reference evidence="2" key="1">
    <citation type="submission" date="2023-10" db="EMBL/GenBank/DDBJ databases">
        <authorList>
            <person name="Chen Y."/>
            <person name="Shah S."/>
            <person name="Dougan E. K."/>
            <person name="Thang M."/>
            <person name="Chan C."/>
        </authorList>
    </citation>
    <scope>NUCLEOTIDE SEQUENCE [LARGE SCALE GENOMIC DNA]</scope>
</reference>
<feature type="region of interest" description="Disordered" evidence="1">
    <location>
        <begin position="1"/>
        <end position="47"/>
    </location>
</feature>
<name>A0ABN9UZ62_9DINO</name>
<proteinExistence type="predicted"/>
<dbReference type="Proteomes" id="UP001189429">
    <property type="component" value="Unassembled WGS sequence"/>
</dbReference>
<gene>
    <name evidence="2" type="ORF">PCOR1329_LOCUS52994</name>
</gene>
<sequence>MRPSLRQRLSTRAMFGPISEVTKPKRGAEALAAPPSEAASSTDGAPNGKLQNLMCRMLLQHEAAHQSAARDDNFTLTLKEGVKIEMALEQGYQHYVDAGKKAREGDNFRGHPEGKKPDALFRMIIFRLAEAAQNDLENVKQAIGQGPLATEPLEGMNVLLRREPLVQDKDMMVKSTRCFKVALTEGGENHVRWIWACNHHVDLKFALTMLRLNNGLSAANIMLGHDHGPRSKAAKQLEQLAFKGGAKTGEKGGTKKPKRK</sequence>
<feature type="region of interest" description="Disordered" evidence="1">
    <location>
        <begin position="227"/>
        <end position="260"/>
    </location>
</feature>
<keyword evidence="3" id="KW-1185">Reference proteome</keyword>
<accession>A0ABN9UZ62</accession>
<evidence type="ECO:0000313" key="3">
    <source>
        <dbReference type="Proteomes" id="UP001189429"/>
    </source>
</evidence>
<protein>
    <submittedName>
        <fullName evidence="2">Uncharacterized protein</fullName>
    </submittedName>
</protein>
<evidence type="ECO:0000256" key="1">
    <source>
        <dbReference type="SAM" id="MobiDB-lite"/>
    </source>
</evidence>
<dbReference type="EMBL" id="CAUYUJ010016457">
    <property type="protein sequence ID" value="CAK0865501.1"/>
    <property type="molecule type" value="Genomic_DNA"/>
</dbReference>
<organism evidence="2 3">
    <name type="scientific">Prorocentrum cordatum</name>
    <dbReference type="NCBI Taxonomy" id="2364126"/>
    <lineage>
        <taxon>Eukaryota</taxon>
        <taxon>Sar</taxon>
        <taxon>Alveolata</taxon>
        <taxon>Dinophyceae</taxon>
        <taxon>Prorocentrales</taxon>
        <taxon>Prorocentraceae</taxon>
        <taxon>Prorocentrum</taxon>
    </lineage>
</organism>
<evidence type="ECO:0000313" key="2">
    <source>
        <dbReference type="EMBL" id="CAK0865501.1"/>
    </source>
</evidence>